<name>A0ABS5B136_9STRE</name>
<evidence type="ECO:0000313" key="2">
    <source>
        <dbReference type="Proteomes" id="UP001519296"/>
    </source>
</evidence>
<comment type="caution">
    <text evidence="1">The sequence shown here is derived from an EMBL/GenBank/DDBJ whole genome shotgun (WGS) entry which is preliminary data.</text>
</comment>
<dbReference type="InterPro" id="IPR021247">
    <property type="entry name" value="DUF2785"/>
</dbReference>
<organism evidence="1 2">
    <name type="scientific">Streptococcus oricebi</name>
    <dbReference type="NCBI Taxonomy" id="1547447"/>
    <lineage>
        <taxon>Bacteria</taxon>
        <taxon>Bacillati</taxon>
        <taxon>Bacillota</taxon>
        <taxon>Bacilli</taxon>
        <taxon>Lactobacillales</taxon>
        <taxon>Streptococcaceae</taxon>
        <taxon>Streptococcus</taxon>
    </lineage>
</organism>
<dbReference type="RefSeq" id="WP_209626513.1">
    <property type="nucleotide sequence ID" value="NZ_PRDG01000001.1"/>
</dbReference>
<keyword evidence="2" id="KW-1185">Reference proteome</keyword>
<sequence>MLESLQEKLSLPDPIYSFDEVAWLLEHIGHPKPEIRDELVFETLACGLTEGFFSLQQFRFLVEESLSKNLLFYQMEQQGVASLTRSFTALLLANIVEVDDTATSPYYRLLSKEERQILFEYAFTYLQKERDSDGYSLDFGWVHAFAHGADFLVAVVTHSDFPKAAWPTIFQTLSSIFKRVSIRFSADEEWRLARVIYQAVTEGKLSQNQLVAWLEGIDFPLETVEDFIHFSNFRSFLMEIYLKLDQEKLLSKDLKAVIQSFSYS</sequence>
<gene>
    <name evidence="1" type="ORF">C4K46_01140</name>
</gene>
<reference evidence="1 2" key="1">
    <citation type="submission" date="2018-02" db="EMBL/GenBank/DDBJ databases">
        <title>Draft genome sequence of Streptococcus oricebi CCUG 70868T type strain.</title>
        <authorList>
            <person name="Mendez V."/>
            <person name="Salva-Serra F."/>
            <person name="Jaen-Luchoro D."/>
            <person name="Gonzales-Siles L."/>
            <person name="Karlsson R."/>
            <person name="Engstrom-Jakobsson H."/>
            <person name="Busquets A."/>
            <person name="Gomila M."/>
            <person name="Pineiro-Iglesias B."/>
            <person name="Bennasar-Figueras A."/>
            <person name="Seeger M."/>
            <person name="Moore E."/>
        </authorList>
    </citation>
    <scope>NUCLEOTIDE SEQUENCE [LARGE SCALE GENOMIC DNA]</scope>
    <source>
        <strain evidence="1 2">CCUG 70868</strain>
    </source>
</reference>
<dbReference type="Proteomes" id="UP001519296">
    <property type="component" value="Unassembled WGS sequence"/>
</dbReference>
<evidence type="ECO:0008006" key="3">
    <source>
        <dbReference type="Google" id="ProtNLM"/>
    </source>
</evidence>
<dbReference type="EMBL" id="PRDG01000001">
    <property type="protein sequence ID" value="MBP2622538.1"/>
    <property type="molecule type" value="Genomic_DNA"/>
</dbReference>
<dbReference type="Pfam" id="PF10978">
    <property type="entry name" value="DUF2785"/>
    <property type="match status" value="1"/>
</dbReference>
<proteinExistence type="predicted"/>
<evidence type="ECO:0000313" key="1">
    <source>
        <dbReference type="EMBL" id="MBP2622538.1"/>
    </source>
</evidence>
<accession>A0ABS5B136</accession>
<protein>
    <recommendedName>
        <fullName evidence="3">DUF2785 domain-containing protein</fullName>
    </recommendedName>
</protein>